<dbReference type="RefSeq" id="WP_201857107.1">
    <property type="nucleotide sequence ID" value="NZ_JAERRG010000030.1"/>
</dbReference>
<name>A0ABS1Q3U1_9ACTN</name>
<sequence>MTATVEGGTTPRSEESGDGSHDAAHDAAPRHRPRGRRRRGRWIIAAVLVAAAGGGVYYATADAGTASVAGSDKPTRHTDKVTRQTLINSKQVDGTLGFKGSTSVMGRLAGTVTGLPGIGSTVSRGEQLYGVDGKPVVLLYGKSPAYREMKSGDKGEDVRQLEENLQALGYRGFTPDSEFTDLTAQAVKRWQKALGLPRTGKVEDGRVVFASGPLRMGERKAPVGSDVRPGSPVLTGTSSKRQVHVDLDIGDRSLVKKDGTTTVTLPDGKTVKGTITGVGTTVKKTPGANGAADKSTIGVDIELDGDVADITEAPVTVGIQSEKKENVLTVPITALLALREGGYGVEVIGADGKGTVSAVKLGMFANGRVEVSGGGLTAGTTVGVAA</sequence>
<dbReference type="SUPFAM" id="SSF47090">
    <property type="entry name" value="PGBD-like"/>
    <property type="match status" value="1"/>
</dbReference>
<dbReference type="InterPro" id="IPR002477">
    <property type="entry name" value="Peptidoglycan-bd-like"/>
</dbReference>
<accession>A0ABS1Q3U1</accession>
<proteinExistence type="predicted"/>
<gene>
    <name evidence="4" type="ORF">JK364_44275</name>
</gene>
<feature type="compositionally biased region" description="Basic and acidic residues" evidence="1">
    <location>
        <begin position="12"/>
        <end position="29"/>
    </location>
</feature>
<evidence type="ECO:0000256" key="1">
    <source>
        <dbReference type="SAM" id="MobiDB-lite"/>
    </source>
</evidence>
<dbReference type="Pfam" id="PF01471">
    <property type="entry name" value="PG_binding_1"/>
    <property type="match status" value="1"/>
</dbReference>
<dbReference type="InterPro" id="IPR036366">
    <property type="entry name" value="PGBDSf"/>
</dbReference>
<reference evidence="4 5" key="1">
    <citation type="submission" date="2021-01" db="EMBL/GenBank/DDBJ databases">
        <title>WGS of actinomycetes isolated from Thailand.</title>
        <authorList>
            <person name="Thawai C."/>
        </authorList>
    </citation>
    <scope>NUCLEOTIDE SEQUENCE [LARGE SCALE GENOMIC DNA]</scope>
    <source>
        <strain evidence="4 5">CA3R110</strain>
    </source>
</reference>
<keyword evidence="2" id="KW-0812">Transmembrane</keyword>
<dbReference type="EMBL" id="JAERRG010000030">
    <property type="protein sequence ID" value="MBL1119330.1"/>
    <property type="molecule type" value="Genomic_DNA"/>
</dbReference>
<organism evidence="4 5">
    <name type="scientific">Streptomyces endocoffeicus</name>
    <dbReference type="NCBI Taxonomy" id="2898945"/>
    <lineage>
        <taxon>Bacteria</taxon>
        <taxon>Bacillati</taxon>
        <taxon>Actinomycetota</taxon>
        <taxon>Actinomycetes</taxon>
        <taxon>Kitasatosporales</taxon>
        <taxon>Streptomycetaceae</taxon>
        <taxon>Streptomyces</taxon>
    </lineage>
</organism>
<evidence type="ECO:0000256" key="2">
    <source>
        <dbReference type="SAM" id="Phobius"/>
    </source>
</evidence>
<keyword evidence="2" id="KW-1133">Transmembrane helix</keyword>
<feature type="transmembrane region" description="Helical" evidence="2">
    <location>
        <begin position="40"/>
        <end position="59"/>
    </location>
</feature>
<dbReference type="Proteomes" id="UP000621510">
    <property type="component" value="Unassembled WGS sequence"/>
</dbReference>
<evidence type="ECO:0000259" key="3">
    <source>
        <dbReference type="Pfam" id="PF01471"/>
    </source>
</evidence>
<dbReference type="InterPro" id="IPR036365">
    <property type="entry name" value="PGBD-like_sf"/>
</dbReference>
<keyword evidence="5" id="KW-1185">Reference proteome</keyword>
<dbReference type="Gene3D" id="1.10.101.10">
    <property type="entry name" value="PGBD-like superfamily/PGBD"/>
    <property type="match status" value="1"/>
</dbReference>
<evidence type="ECO:0000313" key="5">
    <source>
        <dbReference type="Proteomes" id="UP000621510"/>
    </source>
</evidence>
<evidence type="ECO:0000313" key="4">
    <source>
        <dbReference type="EMBL" id="MBL1119330.1"/>
    </source>
</evidence>
<comment type="caution">
    <text evidence="4">The sequence shown here is derived from an EMBL/GenBank/DDBJ whole genome shotgun (WGS) entry which is preliminary data.</text>
</comment>
<dbReference type="Gene3D" id="2.40.420.20">
    <property type="match status" value="1"/>
</dbReference>
<dbReference type="PANTHER" id="PTHR30469:SF15">
    <property type="entry name" value="HLYD FAMILY OF SECRETION PROTEINS"/>
    <property type="match status" value="1"/>
</dbReference>
<feature type="region of interest" description="Disordered" evidence="1">
    <location>
        <begin position="1"/>
        <end position="36"/>
    </location>
</feature>
<keyword evidence="2" id="KW-0472">Membrane</keyword>
<feature type="domain" description="Peptidoglycan binding-like" evidence="3">
    <location>
        <begin position="155"/>
        <end position="202"/>
    </location>
</feature>
<protein>
    <submittedName>
        <fullName evidence="4">Peptidoglycan-binding protein</fullName>
    </submittedName>
</protein>
<dbReference type="PANTHER" id="PTHR30469">
    <property type="entry name" value="MULTIDRUG RESISTANCE PROTEIN MDTA"/>
    <property type="match status" value="1"/>
</dbReference>